<organism evidence="1 2">
    <name type="scientific">Hypoxylon rubiginosum</name>
    <dbReference type="NCBI Taxonomy" id="110542"/>
    <lineage>
        <taxon>Eukaryota</taxon>
        <taxon>Fungi</taxon>
        <taxon>Dikarya</taxon>
        <taxon>Ascomycota</taxon>
        <taxon>Pezizomycotina</taxon>
        <taxon>Sordariomycetes</taxon>
        <taxon>Xylariomycetidae</taxon>
        <taxon>Xylariales</taxon>
        <taxon>Hypoxylaceae</taxon>
        <taxon>Hypoxylon</taxon>
    </lineage>
</organism>
<name>A0ACB9YKR1_9PEZI</name>
<evidence type="ECO:0000313" key="1">
    <source>
        <dbReference type="EMBL" id="KAI4859620.1"/>
    </source>
</evidence>
<comment type="caution">
    <text evidence="1">The sequence shown here is derived from an EMBL/GenBank/DDBJ whole genome shotgun (WGS) entry which is preliminary data.</text>
</comment>
<keyword evidence="2" id="KW-1185">Reference proteome</keyword>
<evidence type="ECO:0000313" key="2">
    <source>
        <dbReference type="Proteomes" id="UP001497700"/>
    </source>
</evidence>
<gene>
    <name evidence="1" type="ORF">F4820DRAFT_466691</name>
</gene>
<dbReference type="EMBL" id="MU393622">
    <property type="protein sequence ID" value="KAI4859620.1"/>
    <property type="molecule type" value="Genomic_DNA"/>
</dbReference>
<reference evidence="1 2" key="1">
    <citation type="journal article" date="2022" name="New Phytol.">
        <title>Ecological generalism drives hyperdiversity of secondary metabolite gene clusters in xylarialean endophytes.</title>
        <authorList>
            <person name="Franco M.E.E."/>
            <person name="Wisecaver J.H."/>
            <person name="Arnold A.E."/>
            <person name="Ju Y.M."/>
            <person name="Slot J.C."/>
            <person name="Ahrendt S."/>
            <person name="Moore L.P."/>
            <person name="Eastman K.E."/>
            <person name="Scott K."/>
            <person name="Konkel Z."/>
            <person name="Mondo S.J."/>
            <person name="Kuo A."/>
            <person name="Hayes R.D."/>
            <person name="Haridas S."/>
            <person name="Andreopoulos B."/>
            <person name="Riley R."/>
            <person name="LaButti K."/>
            <person name="Pangilinan J."/>
            <person name="Lipzen A."/>
            <person name="Amirebrahimi M."/>
            <person name="Yan J."/>
            <person name="Adam C."/>
            <person name="Keymanesh K."/>
            <person name="Ng V."/>
            <person name="Louie K."/>
            <person name="Northen T."/>
            <person name="Drula E."/>
            <person name="Henrissat B."/>
            <person name="Hsieh H.M."/>
            <person name="Youens-Clark K."/>
            <person name="Lutzoni F."/>
            <person name="Miadlikowska J."/>
            <person name="Eastwood D.C."/>
            <person name="Hamelin R.C."/>
            <person name="Grigoriev I.V."/>
            <person name="U'Ren J.M."/>
        </authorList>
    </citation>
    <scope>NUCLEOTIDE SEQUENCE [LARGE SCALE GENOMIC DNA]</scope>
    <source>
        <strain evidence="1 2">CBS 119005</strain>
    </source>
</reference>
<sequence length="352" mass="39486">MSRIMSEIEMPSLEDQADEQAEELEAIFTINPRFRFIKLVGHGSYGATFHVQLNDPTLPNITDFIVKRAFDEEDAVDNLAQEKRILARLRGNRHIVETFNIPNNPLSTVLDEGAWMIQEWIPRGDLYTFISRWPGSGETIQPQQETSRISHGDFHYGNVLLADPPQDGEHTFAPLLKLIDFGQANQVVPGNPGDETAEQENIRGIGNIMAQVIGAPARFEEEPNLPEIEWGGKRFQTFAIQLVPFPQWADPTLIGLVCQTMAVKPGDRPTLDYLLDTARRQVEAPAGDDPREQDDAVSRFWMDIVRAGGIGGIVGALVLKSQDQSRYLPDIYASIVCSACVVYWFRRVNKKA</sequence>
<protein>
    <submittedName>
        <fullName evidence="1">Kinase-like protein</fullName>
    </submittedName>
</protein>
<proteinExistence type="predicted"/>
<accession>A0ACB9YKR1</accession>
<dbReference type="Proteomes" id="UP001497700">
    <property type="component" value="Unassembled WGS sequence"/>
</dbReference>